<dbReference type="RefSeq" id="XP_056057641.1">
    <property type="nucleotide sequence ID" value="XM_056199362.1"/>
</dbReference>
<dbReference type="AlphaFoldDB" id="A0A9W8QLD9"/>
<evidence type="ECO:0000256" key="1">
    <source>
        <dbReference type="SAM" id="MobiDB-lite"/>
    </source>
</evidence>
<comment type="caution">
    <text evidence="2">The sequence shown here is derived from an EMBL/GenBank/DDBJ whole genome shotgun (WGS) entry which is preliminary data.</text>
</comment>
<accession>A0A9W8QLD9</accession>
<proteinExistence type="predicted"/>
<gene>
    <name evidence="2" type="ORF">LMH87_007775</name>
</gene>
<organism evidence="2 3">
    <name type="scientific">Akanthomyces muscarius</name>
    <name type="common">Entomopathogenic fungus</name>
    <name type="synonym">Lecanicillium muscarium</name>
    <dbReference type="NCBI Taxonomy" id="2231603"/>
    <lineage>
        <taxon>Eukaryota</taxon>
        <taxon>Fungi</taxon>
        <taxon>Dikarya</taxon>
        <taxon>Ascomycota</taxon>
        <taxon>Pezizomycotina</taxon>
        <taxon>Sordariomycetes</taxon>
        <taxon>Hypocreomycetidae</taxon>
        <taxon>Hypocreales</taxon>
        <taxon>Cordycipitaceae</taxon>
        <taxon>Akanthomyces</taxon>
    </lineage>
</organism>
<dbReference type="Proteomes" id="UP001144673">
    <property type="component" value="Unassembled WGS sequence"/>
</dbReference>
<dbReference type="GeneID" id="80894934"/>
<dbReference type="KEGG" id="amus:LMH87_007775"/>
<sequence length="174" mass="19811">MNKLLHSSLDRLLTSVATSDLSSSPARPAISHCGASSATLKDKEGSVLHKSLSAWYTAGARKRIIGSSDMYASEECKVVHHPNKMVYTNDEGERREIYMPTRDFYKAMAHIRKEEWDELAKFPRWENQRYTEADNLKNITDLTAFYSVPPPEYDDTAQAEDASKEHEHDTSEKK</sequence>
<evidence type="ECO:0000313" key="2">
    <source>
        <dbReference type="EMBL" id="KAJ4159836.1"/>
    </source>
</evidence>
<evidence type="ECO:0000313" key="3">
    <source>
        <dbReference type="Proteomes" id="UP001144673"/>
    </source>
</evidence>
<keyword evidence="3" id="KW-1185">Reference proteome</keyword>
<protein>
    <submittedName>
        <fullName evidence="2">Uncharacterized protein</fullName>
    </submittedName>
</protein>
<feature type="compositionally biased region" description="Basic and acidic residues" evidence="1">
    <location>
        <begin position="161"/>
        <end position="174"/>
    </location>
</feature>
<dbReference type="EMBL" id="JAJHUN010000003">
    <property type="protein sequence ID" value="KAJ4159836.1"/>
    <property type="molecule type" value="Genomic_DNA"/>
</dbReference>
<reference evidence="2" key="1">
    <citation type="journal article" date="2023" name="Access Microbiol">
        <title>De-novo genome assembly for Akanthomyces muscarius, a biocontrol agent of insect agricultural pests.</title>
        <authorList>
            <person name="Erdos Z."/>
            <person name="Studholme D.J."/>
            <person name="Raymond B."/>
            <person name="Sharma M."/>
        </authorList>
    </citation>
    <scope>NUCLEOTIDE SEQUENCE</scope>
    <source>
        <strain evidence="2">Ve6</strain>
    </source>
</reference>
<feature type="region of interest" description="Disordered" evidence="1">
    <location>
        <begin position="147"/>
        <end position="174"/>
    </location>
</feature>
<name>A0A9W8QLD9_AKAMU</name>